<protein>
    <submittedName>
        <fullName evidence="2">Uncharacterized protein</fullName>
    </submittedName>
</protein>
<gene>
    <name evidence="2" type="ORF">LY90DRAFT_513764</name>
</gene>
<feature type="transmembrane region" description="Helical" evidence="1">
    <location>
        <begin position="7"/>
        <end position="28"/>
    </location>
</feature>
<accession>A0A1Y2AW72</accession>
<reference evidence="2 3" key="1">
    <citation type="submission" date="2016-08" db="EMBL/GenBank/DDBJ databases">
        <title>A Parts List for Fungal Cellulosomes Revealed by Comparative Genomics.</title>
        <authorList>
            <consortium name="DOE Joint Genome Institute"/>
            <person name="Haitjema C.H."/>
            <person name="Gilmore S.P."/>
            <person name="Henske J.K."/>
            <person name="Solomon K.V."/>
            <person name="De Groot R."/>
            <person name="Kuo A."/>
            <person name="Mondo S.J."/>
            <person name="Salamov A.A."/>
            <person name="Labutti K."/>
            <person name="Zhao Z."/>
            <person name="Chiniquy J."/>
            <person name="Barry K."/>
            <person name="Brewer H.M."/>
            <person name="Purvine S.O."/>
            <person name="Wright A.T."/>
            <person name="Boxma B."/>
            <person name="Van Alen T."/>
            <person name="Hackstein J.H."/>
            <person name="Baker S.E."/>
            <person name="Grigoriev I.V."/>
            <person name="O'Malley M.A."/>
        </authorList>
    </citation>
    <scope>NUCLEOTIDE SEQUENCE [LARGE SCALE GENOMIC DNA]</scope>
    <source>
        <strain evidence="2 3">G1</strain>
    </source>
</reference>
<keyword evidence="1" id="KW-0472">Membrane</keyword>
<dbReference type="EMBL" id="MCOG01000201">
    <property type="protein sequence ID" value="ORY26550.1"/>
    <property type="molecule type" value="Genomic_DNA"/>
</dbReference>
<proteinExistence type="predicted"/>
<feature type="transmembrane region" description="Helical" evidence="1">
    <location>
        <begin position="116"/>
        <end position="134"/>
    </location>
</feature>
<evidence type="ECO:0000256" key="1">
    <source>
        <dbReference type="SAM" id="Phobius"/>
    </source>
</evidence>
<name>A0A1Y2AW72_9FUNG</name>
<keyword evidence="1" id="KW-1133">Transmembrane helix</keyword>
<dbReference type="Proteomes" id="UP000193920">
    <property type="component" value="Unassembled WGS sequence"/>
</dbReference>
<feature type="transmembrane region" description="Helical" evidence="1">
    <location>
        <begin position="394"/>
        <end position="415"/>
    </location>
</feature>
<dbReference type="AlphaFoldDB" id="A0A1Y2AW72"/>
<keyword evidence="1" id="KW-0812">Transmembrane</keyword>
<evidence type="ECO:0000313" key="2">
    <source>
        <dbReference type="EMBL" id="ORY26550.1"/>
    </source>
</evidence>
<organism evidence="2 3">
    <name type="scientific">Neocallimastix californiae</name>
    <dbReference type="NCBI Taxonomy" id="1754190"/>
    <lineage>
        <taxon>Eukaryota</taxon>
        <taxon>Fungi</taxon>
        <taxon>Fungi incertae sedis</taxon>
        <taxon>Chytridiomycota</taxon>
        <taxon>Chytridiomycota incertae sedis</taxon>
        <taxon>Neocallimastigomycetes</taxon>
        <taxon>Neocallimastigales</taxon>
        <taxon>Neocallimastigaceae</taxon>
        <taxon>Neocallimastix</taxon>
    </lineage>
</organism>
<comment type="caution">
    <text evidence="2">The sequence shown here is derived from an EMBL/GenBank/DDBJ whole genome shotgun (WGS) entry which is preliminary data.</text>
</comment>
<evidence type="ECO:0000313" key="3">
    <source>
        <dbReference type="Proteomes" id="UP000193920"/>
    </source>
</evidence>
<sequence length="713" mass="80895">MTKTINFKYYFTLIFITSYLIFITILSLKSVPTVDNQNQLLKRAENDEIEIFTPEEKSKYVDSGKFRSNIANSPFSFIHVMWSSIASGFRAIYKISKEDLIEVSETDIENVDASTLLVNLVCCPLYTIIVSCCVKTNYKYGTNYRPGKILCGKIYFGVFSFLLTFAPLFGLMGYSTINNSVDIIAKSGRTLISDVDTFIDDTQYFLSNKTAPIIIDTVHEQVLDPIIEDIETDIINPALDIYNNAVDTINTIIPFFGEINDTLNNNGYPIFDDLDKIISDMKTDYPNLEKVNNNDIGKKANEGKEKLVEAQNMINSVSDMVKEAKDELEKNNVNDMYNKAVDTINEAFEMLDSITSTFSNISLDSVKESLNKADETIQDIEGYKKDTDDYHANLGYMALFALVSLFSIVLIIFALTKVHMGVKIQTCNNVYDLDTVTINKIVKNLKIEEGEDLIPFEFEFKTFSSMLKSCANDDSTDISIWKVLDQPEYKDLIKTTCSIIEKYVSSDEIPLNCTTKDGKQIDTKNGLISSFIDSVNITGKVIDEFDNFDLTESLGNINELDIEIQDKYEVENITVEGIAKEFYDKTSEYCQKFGRLFNEPGCTEEKLQDYYDRFLKIETDVSNLNNTIQVEIKDLNTNIIPKVKDIQVDLNNFISTIKTKVDTIIDKAINLIKTKQYTLFESVIDQTFGNATQCQTWSQDVWIISNSVCHGVP</sequence>
<feature type="transmembrane region" description="Helical" evidence="1">
    <location>
        <begin position="154"/>
        <end position="174"/>
    </location>
</feature>
<dbReference type="OrthoDB" id="2158586at2759"/>
<keyword evidence="3" id="KW-1185">Reference proteome</keyword>